<feature type="compositionally biased region" description="Polar residues" evidence="1">
    <location>
        <begin position="65"/>
        <end position="78"/>
    </location>
</feature>
<evidence type="ECO:0000313" key="4">
    <source>
        <dbReference type="Proteomes" id="UP000245771"/>
    </source>
</evidence>
<keyword evidence="4" id="KW-1185">Reference proteome</keyword>
<feature type="compositionally biased region" description="Basic and acidic residues" evidence="1">
    <location>
        <begin position="92"/>
        <end position="101"/>
    </location>
</feature>
<evidence type="ECO:0000256" key="2">
    <source>
        <dbReference type="SAM" id="SignalP"/>
    </source>
</evidence>
<proteinExistence type="predicted"/>
<dbReference type="RefSeq" id="XP_025358879.1">
    <property type="nucleotide sequence ID" value="XM_025497643.1"/>
</dbReference>
<feature type="signal peptide" evidence="2">
    <location>
        <begin position="1"/>
        <end position="23"/>
    </location>
</feature>
<feature type="compositionally biased region" description="Basic and acidic residues" evidence="1">
    <location>
        <begin position="137"/>
        <end position="150"/>
    </location>
</feature>
<feature type="chain" id="PRO_5016363541" evidence="2">
    <location>
        <begin position="24"/>
        <end position="285"/>
    </location>
</feature>
<feature type="compositionally biased region" description="Polar residues" evidence="1">
    <location>
        <begin position="215"/>
        <end position="237"/>
    </location>
</feature>
<organism evidence="3 4">
    <name type="scientific">Meira miltonrushii</name>
    <dbReference type="NCBI Taxonomy" id="1280837"/>
    <lineage>
        <taxon>Eukaryota</taxon>
        <taxon>Fungi</taxon>
        <taxon>Dikarya</taxon>
        <taxon>Basidiomycota</taxon>
        <taxon>Ustilaginomycotina</taxon>
        <taxon>Exobasidiomycetes</taxon>
        <taxon>Exobasidiales</taxon>
        <taxon>Brachybasidiaceae</taxon>
        <taxon>Meira</taxon>
    </lineage>
</organism>
<gene>
    <name evidence="3" type="ORF">FA14DRAFT_153898</name>
</gene>
<keyword evidence="2" id="KW-0732">Signal</keyword>
<feature type="compositionally biased region" description="Low complexity" evidence="1">
    <location>
        <begin position="24"/>
        <end position="64"/>
    </location>
</feature>
<accession>A0A316VM18</accession>
<name>A0A316VM18_9BASI</name>
<sequence>MKAFKHICTPLIIAFCAVAFVRGSSSSSSESSSSDTGSDSNSGSKTSSGSSSRSTSDSGPGSQSHVSSWLASDLNTGTNKHEIPLPQANVDKNAKLKDAQKAKKSKYNKIYREEQKRLNPYFHRDASRIFRERHRNDEDYKEKRRAEGRAYRQKKLQGNFKKAKAVPNTASREVQRERKQEQGGANVEGAISTAKRKRLDKDPEADHKRVRKGTVSVQQRPSSPQDKSSQRIANIQSHSERLYVSPTDDHQSINPAHPRGRNIIRLKLPPETLKKHFPQTDKGKD</sequence>
<feature type="region of interest" description="Disordered" evidence="1">
    <location>
        <begin position="24"/>
        <end position="112"/>
    </location>
</feature>
<evidence type="ECO:0000313" key="3">
    <source>
        <dbReference type="EMBL" id="PWN38577.1"/>
    </source>
</evidence>
<dbReference type="Proteomes" id="UP000245771">
    <property type="component" value="Unassembled WGS sequence"/>
</dbReference>
<protein>
    <submittedName>
        <fullName evidence="3">Uncharacterized protein</fullName>
    </submittedName>
</protein>
<evidence type="ECO:0000256" key="1">
    <source>
        <dbReference type="SAM" id="MobiDB-lite"/>
    </source>
</evidence>
<reference evidence="3 4" key="1">
    <citation type="journal article" date="2018" name="Mol. Biol. Evol.">
        <title>Broad Genomic Sampling Reveals a Smut Pathogenic Ancestry of the Fungal Clade Ustilaginomycotina.</title>
        <authorList>
            <person name="Kijpornyongpan T."/>
            <person name="Mondo S.J."/>
            <person name="Barry K."/>
            <person name="Sandor L."/>
            <person name="Lee J."/>
            <person name="Lipzen A."/>
            <person name="Pangilinan J."/>
            <person name="LaButti K."/>
            <person name="Hainaut M."/>
            <person name="Henrissat B."/>
            <person name="Grigoriev I.V."/>
            <person name="Spatafora J.W."/>
            <person name="Aime M.C."/>
        </authorList>
    </citation>
    <scope>NUCLEOTIDE SEQUENCE [LARGE SCALE GENOMIC DNA]</scope>
    <source>
        <strain evidence="3 4">MCA 3882</strain>
    </source>
</reference>
<dbReference type="GeneID" id="37019424"/>
<dbReference type="EMBL" id="KZ819602">
    <property type="protein sequence ID" value="PWN38577.1"/>
    <property type="molecule type" value="Genomic_DNA"/>
</dbReference>
<dbReference type="AlphaFoldDB" id="A0A316VM18"/>
<dbReference type="InParanoid" id="A0A316VM18"/>
<feature type="compositionally biased region" description="Basic and acidic residues" evidence="1">
    <location>
        <begin position="272"/>
        <end position="285"/>
    </location>
</feature>
<feature type="region of interest" description="Disordered" evidence="1">
    <location>
        <begin position="137"/>
        <end position="285"/>
    </location>
</feature>